<evidence type="ECO:0000256" key="1">
    <source>
        <dbReference type="SAM" id="MobiDB-lite"/>
    </source>
</evidence>
<dbReference type="Proteomes" id="UP000464597">
    <property type="component" value="Chromosome"/>
</dbReference>
<dbReference type="CDD" id="cd00093">
    <property type="entry name" value="HTH_XRE"/>
    <property type="match status" value="1"/>
</dbReference>
<gene>
    <name evidence="3" type="ORF">GSU69_02395</name>
</gene>
<name>A0ABX6GW57_9MICO</name>
<organism evidence="3 4">
    <name type="scientific">Rathayibacter festucae</name>
    <dbReference type="NCBI Taxonomy" id="110937"/>
    <lineage>
        <taxon>Bacteria</taxon>
        <taxon>Bacillati</taxon>
        <taxon>Actinomycetota</taxon>
        <taxon>Actinomycetes</taxon>
        <taxon>Micrococcales</taxon>
        <taxon>Microbacteriaceae</taxon>
        <taxon>Rathayibacter</taxon>
    </lineage>
</organism>
<dbReference type="SMART" id="SM00530">
    <property type="entry name" value="HTH_XRE"/>
    <property type="match status" value="1"/>
</dbReference>
<dbReference type="SUPFAM" id="SSF47413">
    <property type="entry name" value="lambda repressor-like DNA-binding domains"/>
    <property type="match status" value="1"/>
</dbReference>
<dbReference type="InterPro" id="IPR010982">
    <property type="entry name" value="Lambda_DNA-bd_dom_sf"/>
</dbReference>
<evidence type="ECO:0000313" key="4">
    <source>
        <dbReference type="Proteomes" id="UP000464597"/>
    </source>
</evidence>
<dbReference type="PROSITE" id="PS50943">
    <property type="entry name" value="HTH_CROC1"/>
    <property type="match status" value="1"/>
</dbReference>
<accession>A0ABX6GW57</accession>
<evidence type="ECO:0000259" key="2">
    <source>
        <dbReference type="PROSITE" id="PS50943"/>
    </source>
</evidence>
<feature type="region of interest" description="Disordered" evidence="1">
    <location>
        <begin position="281"/>
        <end position="302"/>
    </location>
</feature>
<dbReference type="Gene3D" id="3.30.450.180">
    <property type="match status" value="1"/>
</dbReference>
<dbReference type="Pfam" id="PF17765">
    <property type="entry name" value="MLTR_LBD"/>
    <property type="match status" value="1"/>
</dbReference>
<dbReference type="InterPro" id="IPR001387">
    <property type="entry name" value="Cro/C1-type_HTH"/>
</dbReference>
<evidence type="ECO:0000313" key="3">
    <source>
        <dbReference type="EMBL" id="QHC61662.1"/>
    </source>
</evidence>
<dbReference type="PANTHER" id="PTHR35010">
    <property type="entry name" value="BLL4672 PROTEIN-RELATED"/>
    <property type="match status" value="1"/>
</dbReference>
<reference evidence="4" key="1">
    <citation type="submission" date="2019-12" db="EMBL/GenBank/DDBJ databases">
        <title>Complete and draft genome sequences of new strains and members of some known species of the genus Rathayibacter isolated from plants.</title>
        <authorList>
            <person name="Tarlachkov S.V."/>
            <person name="Starodumova I.P."/>
            <person name="Dorofeeva L.V."/>
            <person name="Prisyazhnaya N.V."/>
            <person name="Leyn S."/>
            <person name="Zlamal J."/>
            <person name="Elan M."/>
            <person name="Osterman A.L."/>
            <person name="Nadler S."/>
            <person name="Subbotin S.A."/>
            <person name="Evtushenko L.I."/>
        </authorList>
    </citation>
    <scope>NUCLEOTIDE SEQUENCE [LARGE SCALE GENOMIC DNA]</scope>
    <source>
        <strain evidence="4">VKM Ac-2802</strain>
    </source>
</reference>
<proteinExistence type="predicted"/>
<dbReference type="InterPro" id="IPR041413">
    <property type="entry name" value="MLTR_LBD"/>
</dbReference>
<dbReference type="Pfam" id="PF13560">
    <property type="entry name" value="HTH_31"/>
    <property type="match status" value="1"/>
</dbReference>
<protein>
    <submittedName>
        <fullName evidence="3">Helix-turn-helix domain-containing protein</fullName>
    </submittedName>
</protein>
<dbReference type="PANTHER" id="PTHR35010:SF2">
    <property type="entry name" value="BLL4672 PROTEIN"/>
    <property type="match status" value="1"/>
</dbReference>
<dbReference type="EMBL" id="CP047180">
    <property type="protein sequence ID" value="QHC61662.1"/>
    <property type="molecule type" value="Genomic_DNA"/>
</dbReference>
<dbReference type="Gene3D" id="1.10.260.40">
    <property type="entry name" value="lambda repressor-like DNA-binding domains"/>
    <property type="match status" value="1"/>
</dbReference>
<keyword evidence="4" id="KW-1185">Reference proteome</keyword>
<sequence length="302" mass="33413">MTNDPEARDFLTSRRARLTPEQVELPAGGNRRVPGLRRSEVAQLAGVSIEYYSRLERGDLRGASESVLTALADALRLDRAEREHLFDLARTAERSPLRSRRRAPAAVRPSMRLAVESITSAPAFVRNGRLDVLVENDLFRALYADLYALPERPVNLARFAFLQRELAEAFYPVWSTAADITVGILRTEAGRAPHDAELQALVGELSTRSDEFRTRWGAHEVRHHASGSKFFHHPIVGDLHLSYEAFEPLGDPGLDFLIYSAEPGSPSDDALKLLASWSATQSAQTTRTAPTAHPAPADRTAE</sequence>
<feature type="domain" description="HTH cro/C1-type" evidence="2">
    <location>
        <begin position="35"/>
        <end position="82"/>
    </location>
</feature>
<dbReference type="RefSeq" id="WP_159421965.1">
    <property type="nucleotide sequence ID" value="NZ_CP047180.1"/>
</dbReference>